<feature type="transmembrane region" description="Helical" evidence="2">
    <location>
        <begin position="108"/>
        <end position="127"/>
    </location>
</feature>
<gene>
    <name evidence="3" type="ORF">FSB_LOCUS30113</name>
</gene>
<name>A0A2N9GSA5_FAGSY</name>
<evidence type="ECO:0000313" key="3">
    <source>
        <dbReference type="EMBL" id="SPD02231.1"/>
    </source>
</evidence>
<feature type="region of interest" description="Disordered" evidence="1">
    <location>
        <begin position="1"/>
        <end position="42"/>
    </location>
</feature>
<sequence length="129" mass="13829">MDSVGAPTPTEKASGSLEIGASSAIGDSPTEEYPIPTENASESLEVGASSAIGIQSQLILWMLVPIGDSPTEEYPIPTENASDEDDTIYLTPPLFLLRVTSTRAIKELMKSLFGWTALMYFITIVLFNG</sequence>
<organism evidence="3">
    <name type="scientific">Fagus sylvatica</name>
    <name type="common">Beechnut</name>
    <dbReference type="NCBI Taxonomy" id="28930"/>
    <lineage>
        <taxon>Eukaryota</taxon>
        <taxon>Viridiplantae</taxon>
        <taxon>Streptophyta</taxon>
        <taxon>Embryophyta</taxon>
        <taxon>Tracheophyta</taxon>
        <taxon>Spermatophyta</taxon>
        <taxon>Magnoliopsida</taxon>
        <taxon>eudicotyledons</taxon>
        <taxon>Gunneridae</taxon>
        <taxon>Pentapetalae</taxon>
        <taxon>rosids</taxon>
        <taxon>fabids</taxon>
        <taxon>Fagales</taxon>
        <taxon>Fagaceae</taxon>
        <taxon>Fagus</taxon>
    </lineage>
</organism>
<dbReference type="EMBL" id="OIVN01002278">
    <property type="protein sequence ID" value="SPD02231.1"/>
    <property type="molecule type" value="Genomic_DNA"/>
</dbReference>
<dbReference type="AlphaFoldDB" id="A0A2N9GSA5"/>
<evidence type="ECO:0000256" key="2">
    <source>
        <dbReference type="SAM" id="Phobius"/>
    </source>
</evidence>
<keyword evidence="2" id="KW-0812">Transmembrane</keyword>
<reference evidence="3" key="1">
    <citation type="submission" date="2018-02" db="EMBL/GenBank/DDBJ databases">
        <authorList>
            <person name="Cohen D.B."/>
            <person name="Kent A.D."/>
        </authorList>
    </citation>
    <scope>NUCLEOTIDE SEQUENCE</scope>
</reference>
<keyword evidence="2" id="KW-0472">Membrane</keyword>
<protein>
    <submittedName>
        <fullName evidence="3">Uncharacterized protein</fullName>
    </submittedName>
</protein>
<evidence type="ECO:0000256" key="1">
    <source>
        <dbReference type="SAM" id="MobiDB-lite"/>
    </source>
</evidence>
<accession>A0A2N9GSA5</accession>
<proteinExistence type="predicted"/>
<keyword evidence="2" id="KW-1133">Transmembrane helix</keyword>